<keyword evidence="6" id="KW-1185">Reference proteome</keyword>
<evidence type="ECO:0000313" key="6">
    <source>
        <dbReference type="Proteomes" id="UP000460272"/>
    </source>
</evidence>
<feature type="region of interest" description="Disordered" evidence="1">
    <location>
        <begin position="107"/>
        <end position="139"/>
    </location>
</feature>
<evidence type="ECO:0000313" key="5">
    <source>
        <dbReference type="EMBL" id="TVZ06102.1"/>
    </source>
</evidence>
<dbReference type="EMBL" id="RPFW01000005">
    <property type="protein sequence ID" value="TVZ02650.1"/>
    <property type="molecule type" value="Genomic_DNA"/>
</dbReference>
<dbReference type="AlphaFoldDB" id="A0A6P2BVJ2"/>
<dbReference type="EMBL" id="RPFW01000001">
    <property type="protein sequence ID" value="TVZ06102.1"/>
    <property type="molecule type" value="Genomic_DNA"/>
</dbReference>
<protein>
    <recommendedName>
        <fullName evidence="2">DUF6788 domain-containing protein</fullName>
    </recommendedName>
</protein>
<evidence type="ECO:0000313" key="4">
    <source>
        <dbReference type="EMBL" id="TVZ03122.1"/>
    </source>
</evidence>
<gene>
    <name evidence="5" type="ORF">EAS64_01220</name>
    <name evidence="4" type="ORF">EAS64_21990</name>
    <name evidence="3" type="ORF">EAS64_28180</name>
</gene>
<dbReference type="EMBL" id="RPFW01000004">
    <property type="protein sequence ID" value="TVZ03122.1"/>
    <property type="molecule type" value="Genomic_DNA"/>
</dbReference>
<name>A0A6P2BVJ2_9ACTN</name>
<evidence type="ECO:0000259" key="2">
    <source>
        <dbReference type="Pfam" id="PF20586"/>
    </source>
</evidence>
<dbReference type="RefSeq" id="WP_145850856.1">
    <property type="nucleotide sequence ID" value="NZ_RPFW01000001.1"/>
</dbReference>
<evidence type="ECO:0000313" key="3">
    <source>
        <dbReference type="EMBL" id="TVZ02650.1"/>
    </source>
</evidence>
<proteinExistence type="predicted"/>
<feature type="domain" description="DUF6788" evidence="2">
    <location>
        <begin position="7"/>
        <end position="82"/>
    </location>
</feature>
<accession>A0A6P2BVJ2</accession>
<organism evidence="4 6">
    <name type="scientific">Trebonia kvetii</name>
    <dbReference type="NCBI Taxonomy" id="2480626"/>
    <lineage>
        <taxon>Bacteria</taxon>
        <taxon>Bacillati</taxon>
        <taxon>Actinomycetota</taxon>
        <taxon>Actinomycetes</taxon>
        <taxon>Streptosporangiales</taxon>
        <taxon>Treboniaceae</taxon>
        <taxon>Trebonia</taxon>
    </lineage>
</organism>
<sequence>MTEPTLSDLEAERDRLYARLAAVGDFRRGSVSENWRRCGKPNCACAQPGHPGHGPRMLWTRSESQGKTVGRQLAAGEVDKVRGEIARHAEFTEISRKIVEVNERICEARPAAGTQPSSVPEDGEKRGSPPRSRRRGPLR</sequence>
<comment type="caution">
    <text evidence="4">The sequence shown here is derived from an EMBL/GenBank/DDBJ whole genome shotgun (WGS) entry which is preliminary data.</text>
</comment>
<dbReference type="InterPro" id="IPR046738">
    <property type="entry name" value="DUF6788"/>
</dbReference>
<reference evidence="4 6" key="1">
    <citation type="submission" date="2018-11" db="EMBL/GenBank/DDBJ databases">
        <title>Trebonia kvetii gen.nov., sp.nov., a novel acidophilic actinobacterium, and proposal of the new actinobacterial family Treboniaceae fam. nov.</title>
        <authorList>
            <person name="Rapoport D."/>
            <person name="Sagova-Mareckova M."/>
            <person name="Sedlacek I."/>
            <person name="Provaznik J."/>
            <person name="Kralova S."/>
            <person name="Pavlinic D."/>
            <person name="Benes V."/>
            <person name="Kopecky J."/>
        </authorList>
    </citation>
    <scope>NUCLEOTIDE SEQUENCE [LARGE SCALE GENOMIC DNA]</scope>
    <source>
        <strain evidence="4 6">15Tr583</strain>
    </source>
</reference>
<dbReference type="OrthoDB" id="9102171at2"/>
<dbReference type="Proteomes" id="UP000460272">
    <property type="component" value="Unassembled WGS sequence"/>
</dbReference>
<dbReference type="Pfam" id="PF20586">
    <property type="entry name" value="DUF6788"/>
    <property type="match status" value="1"/>
</dbReference>
<evidence type="ECO:0000256" key="1">
    <source>
        <dbReference type="SAM" id="MobiDB-lite"/>
    </source>
</evidence>